<proteinExistence type="predicted"/>
<name>A0ABQ8N2H8_PYRGI</name>
<dbReference type="PANTHER" id="PTHR31382:SF3">
    <property type="entry name" value="SODIUM ION_PROTON EXCHANGER (EUROFUNG)"/>
    <property type="match status" value="1"/>
</dbReference>
<dbReference type="Proteomes" id="UP001059893">
    <property type="component" value="Unassembled WGS sequence"/>
</dbReference>
<comment type="caution">
    <text evidence="3">The sequence shown here is derived from an EMBL/GenBank/DDBJ whole genome shotgun (WGS) entry which is preliminary data.</text>
</comment>
<feature type="compositionally biased region" description="Low complexity" evidence="1">
    <location>
        <begin position="141"/>
        <end position="173"/>
    </location>
</feature>
<dbReference type="InterPro" id="IPR004712">
    <property type="entry name" value="Na+/H+_antiporter_fungi"/>
</dbReference>
<feature type="region of interest" description="Disordered" evidence="1">
    <location>
        <begin position="131"/>
        <end position="206"/>
    </location>
</feature>
<feature type="transmembrane region" description="Helical" evidence="2">
    <location>
        <begin position="41"/>
        <end position="63"/>
    </location>
</feature>
<keyword evidence="2" id="KW-1133">Transmembrane helix</keyword>
<reference evidence="3" key="1">
    <citation type="submission" date="2021-01" db="EMBL/GenBank/DDBJ databases">
        <title>Deciphering the adaptive evolutionary patterns associated with biogeogrpahic diversity in the finger millet blast pathogen Magnaporthe oryzae in Eastern Africa.</title>
        <authorList>
            <person name="Onyema G."/>
            <person name="Shittu T.A."/>
            <person name="Dodsworth S."/>
            <person name="Devilliers S."/>
            <person name="Muthumeenakshi S."/>
            <person name="Sreenivasaprasad S."/>
        </authorList>
    </citation>
    <scope>NUCLEOTIDE SEQUENCE</scope>
    <source>
        <strain evidence="3">D15/s37</strain>
    </source>
</reference>
<evidence type="ECO:0000256" key="1">
    <source>
        <dbReference type="SAM" id="MobiDB-lite"/>
    </source>
</evidence>
<gene>
    <name evidence="3" type="ORF">MCOR33_011718</name>
</gene>
<evidence type="ECO:0000313" key="3">
    <source>
        <dbReference type="EMBL" id="KAI6289771.1"/>
    </source>
</evidence>
<accession>A0ABQ8N2H8</accession>
<evidence type="ECO:0000313" key="4">
    <source>
        <dbReference type="Proteomes" id="UP001059893"/>
    </source>
</evidence>
<organism evidence="3 4">
    <name type="scientific">Pyricularia grisea</name>
    <name type="common">Crabgrass-specific blast fungus</name>
    <name type="synonym">Magnaporthe grisea</name>
    <dbReference type="NCBI Taxonomy" id="148305"/>
    <lineage>
        <taxon>Eukaryota</taxon>
        <taxon>Fungi</taxon>
        <taxon>Dikarya</taxon>
        <taxon>Ascomycota</taxon>
        <taxon>Pezizomycotina</taxon>
        <taxon>Sordariomycetes</taxon>
        <taxon>Sordariomycetidae</taxon>
        <taxon>Magnaporthales</taxon>
        <taxon>Pyriculariaceae</taxon>
        <taxon>Pyricularia</taxon>
    </lineage>
</organism>
<keyword evidence="2" id="KW-0472">Membrane</keyword>
<dbReference type="PANTHER" id="PTHR31382">
    <property type="entry name" value="NA(+)/H(+) ANTIPORTER"/>
    <property type="match status" value="1"/>
</dbReference>
<keyword evidence="2" id="KW-0812">Transmembrane</keyword>
<sequence>FGPIGVGAVFYVEHTQHLFPHVGTTGDVVSDDLIKALVPSVYFLVLFSIVVHGLSIPALDFAYRTAGVKPITDDAVQLRRKSAAVATPANARVDSAEPEYFVAYNRFSRPVLTQDAAAAVRSNRRTVLFNGQRVDGLPTANNNNNSSNNGAYYPQQPQYRQQQQQQQQQQAPPGSAIMFAPTDMPKTPVDQRSRPDWEEDVDPIEEEKIRARLRAASLQKLG</sequence>
<feature type="non-terminal residue" evidence="3">
    <location>
        <position position="1"/>
    </location>
</feature>
<protein>
    <submittedName>
        <fullName evidence="3">Uncharacterized protein</fullName>
    </submittedName>
</protein>
<keyword evidence="4" id="KW-1185">Reference proteome</keyword>
<evidence type="ECO:0000256" key="2">
    <source>
        <dbReference type="SAM" id="Phobius"/>
    </source>
</evidence>
<dbReference type="EMBL" id="JABSND010000618">
    <property type="protein sequence ID" value="KAI6289771.1"/>
    <property type="molecule type" value="Genomic_DNA"/>
</dbReference>